<dbReference type="InterPro" id="IPR012338">
    <property type="entry name" value="Beta-lactam/transpept-like"/>
</dbReference>
<dbReference type="InterPro" id="IPR006311">
    <property type="entry name" value="TAT_signal"/>
</dbReference>
<evidence type="ECO:0000313" key="11">
    <source>
        <dbReference type="Proteomes" id="UP000646776"/>
    </source>
</evidence>
<proteinExistence type="inferred from homology"/>
<dbReference type="RefSeq" id="WP_189706938.1">
    <property type="nucleotide sequence ID" value="NZ_BMSA01000001.1"/>
</dbReference>
<evidence type="ECO:0000259" key="9">
    <source>
        <dbReference type="Pfam" id="PF13354"/>
    </source>
</evidence>
<dbReference type="PROSITE" id="PS00146">
    <property type="entry name" value="BETA_LACTAMASE_A"/>
    <property type="match status" value="1"/>
</dbReference>
<evidence type="ECO:0000313" key="10">
    <source>
        <dbReference type="EMBL" id="GGT31874.1"/>
    </source>
</evidence>
<evidence type="ECO:0000256" key="6">
    <source>
        <dbReference type="RuleBase" id="RU361140"/>
    </source>
</evidence>
<feature type="chain" id="PRO_5037734759" description="Beta-lactamase" evidence="8">
    <location>
        <begin position="45"/>
        <end position="315"/>
    </location>
</feature>
<gene>
    <name evidence="10" type="ORF">GCM10010226_05040</name>
</gene>
<comment type="catalytic activity">
    <reaction evidence="6">
        <text>a beta-lactam + H2O = a substituted beta-amino acid</text>
        <dbReference type="Rhea" id="RHEA:20401"/>
        <dbReference type="ChEBI" id="CHEBI:15377"/>
        <dbReference type="ChEBI" id="CHEBI:35627"/>
        <dbReference type="ChEBI" id="CHEBI:140347"/>
        <dbReference type="EC" id="3.5.2.6"/>
    </reaction>
</comment>
<dbReference type="SUPFAM" id="SSF56601">
    <property type="entry name" value="beta-lactamase/transpeptidase-like"/>
    <property type="match status" value="1"/>
</dbReference>
<keyword evidence="8" id="KW-0732">Signal</keyword>
<dbReference type="Proteomes" id="UP000646776">
    <property type="component" value="Unassembled WGS sequence"/>
</dbReference>
<dbReference type="PRINTS" id="PR00118">
    <property type="entry name" value="BLACTAMASEA"/>
</dbReference>
<evidence type="ECO:0000256" key="3">
    <source>
        <dbReference type="ARBA" id="ARBA00018879"/>
    </source>
</evidence>
<dbReference type="PROSITE" id="PS51318">
    <property type="entry name" value="TAT"/>
    <property type="match status" value="1"/>
</dbReference>
<evidence type="ECO:0000256" key="4">
    <source>
        <dbReference type="ARBA" id="ARBA00022801"/>
    </source>
</evidence>
<evidence type="ECO:0000256" key="7">
    <source>
        <dbReference type="SAM" id="MobiDB-lite"/>
    </source>
</evidence>
<evidence type="ECO:0000256" key="5">
    <source>
        <dbReference type="ARBA" id="ARBA00023251"/>
    </source>
</evidence>
<sequence>MDRNNTAPTTTSPTTTAPRPGRRAVLALGAGAALAAAVPTSAHASTTGGTGLSRQLGDLERQYGARLGVFAHDTATGRSVAHRADEVFPMCSVFKALAAAAVLRDLDRDGEFLARRVYYTKEYVTAAGYAPVTGTDENVAGGLTVEELCAAAVSQSDNGAGNLLLRELGGPTAITRFSRSLGDRTTRLDRWEPELNTAEPWRETDITSPRAIGKTYARLVIGGALAPEDRARLTGWLIANTTNTARFRAGLPGWTLADKTGGGAAYGVANDVGVVWPPGRPPVVLAVLSTKYAPEGPTDNPLVARAAELVAAELT</sequence>
<evidence type="ECO:0000256" key="8">
    <source>
        <dbReference type="SAM" id="SignalP"/>
    </source>
</evidence>
<dbReference type="Gene3D" id="3.40.710.10">
    <property type="entry name" value="DD-peptidase/beta-lactamase superfamily"/>
    <property type="match status" value="1"/>
</dbReference>
<reference evidence="10" key="2">
    <citation type="submission" date="2020-09" db="EMBL/GenBank/DDBJ databases">
        <authorList>
            <person name="Sun Q."/>
            <person name="Ohkuma M."/>
        </authorList>
    </citation>
    <scope>NUCLEOTIDE SEQUENCE</scope>
    <source>
        <strain evidence="10">JCM 4125</strain>
    </source>
</reference>
<comment type="similarity">
    <text evidence="1 6">Belongs to the class-A beta-lactamase family.</text>
</comment>
<dbReference type="EMBL" id="BMSA01000001">
    <property type="protein sequence ID" value="GGT31874.1"/>
    <property type="molecule type" value="Genomic_DNA"/>
</dbReference>
<feature type="signal peptide" evidence="8">
    <location>
        <begin position="1"/>
        <end position="44"/>
    </location>
</feature>
<feature type="region of interest" description="Disordered" evidence="7">
    <location>
        <begin position="1"/>
        <end position="22"/>
    </location>
</feature>
<dbReference type="PANTHER" id="PTHR35333:SF3">
    <property type="entry name" value="BETA-LACTAMASE-TYPE TRANSPEPTIDASE FOLD CONTAINING PROTEIN"/>
    <property type="match status" value="1"/>
</dbReference>
<evidence type="ECO:0000256" key="2">
    <source>
        <dbReference type="ARBA" id="ARBA00012865"/>
    </source>
</evidence>
<dbReference type="PANTHER" id="PTHR35333">
    <property type="entry name" value="BETA-LACTAMASE"/>
    <property type="match status" value="1"/>
</dbReference>
<evidence type="ECO:0000256" key="1">
    <source>
        <dbReference type="ARBA" id="ARBA00009009"/>
    </source>
</evidence>
<dbReference type="InterPro" id="IPR000871">
    <property type="entry name" value="Beta-lactam_class-A"/>
</dbReference>
<dbReference type="InterPro" id="IPR045155">
    <property type="entry name" value="Beta-lactam_cat"/>
</dbReference>
<protein>
    <recommendedName>
        <fullName evidence="3 6">Beta-lactamase</fullName>
        <ecNumber evidence="2 6">3.5.2.6</ecNumber>
    </recommendedName>
</protein>
<accession>A0A918H2N8</accession>
<keyword evidence="5 6" id="KW-0046">Antibiotic resistance</keyword>
<keyword evidence="4 6" id="KW-0378">Hydrolase</keyword>
<name>A0A918H2N8_9ACTN</name>
<comment type="caution">
    <text evidence="10">The sequence shown here is derived from an EMBL/GenBank/DDBJ whole genome shotgun (WGS) entry which is preliminary data.</text>
</comment>
<dbReference type="EC" id="3.5.2.6" evidence="2 6"/>
<dbReference type="GO" id="GO:0046677">
    <property type="term" value="P:response to antibiotic"/>
    <property type="evidence" value="ECO:0007669"/>
    <property type="project" value="UniProtKB-UniRule"/>
</dbReference>
<dbReference type="GO" id="GO:0008800">
    <property type="term" value="F:beta-lactamase activity"/>
    <property type="evidence" value="ECO:0007669"/>
    <property type="project" value="UniProtKB-UniRule"/>
</dbReference>
<dbReference type="Pfam" id="PF13354">
    <property type="entry name" value="Beta-lactamase2"/>
    <property type="match status" value="1"/>
</dbReference>
<dbReference type="NCBIfam" id="NF033103">
    <property type="entry name" value="bla_class_A"/>
    <property type="match status" value="1"/>
</dbReference>
<organism evidence="10 11">
    <name type="scientific">Streptomyces phaeofaciens</name>
    <dbReference type="NCBI Taxonomy" id="68254"/>
    <lineage>
        <taxon>Bacteria</taxon>
        <taxon>Bacillati</taxon>
        <taxon>Actinomycetota</taxon>
        <taxon>Actinomycetes</taxon>
        <taxon>Kitasatosporales</taxon>
        <taxon>Streptomycetaceae</taxon>
        <taxon>Streptomyces</taxon>
    </lineage>
</organism>
<dbReference type="InterPro" id="IPR023650">
    <property type="entry name" value="Beta-lactam_class-A_AS"/>
</dbReference>
<dbReference type="AlphaFoldDB" id="A0A918H2N8"/>
<dbReference type="GO" id="GO:0030655">
    <property type="term" value="P:beta-lactam antibiotic catabolic process"/>
    <property type="evidence" value="ECO:0007669"/>
    <property type="project" value="InterPro"/>
</dbReference>
<feature type="domain" description="Beta-lactamase class A catalytic" evidence="9">
    <location>
        <begin position="68"/>
        <end position="288"/>
    </location>
</feature>
<reference evidence="10" key="1">
    <citation type="journal article" date="2014" name="Int. J. Syst. Evol. Microbiol.">
        <title>Complete genome sequence of Corynebacterium casei LMG S-19264T (=DSM 44701T), isolated from a smear-ripened cheese.</title>
        <authorList>
            <consortium name="US DOE Joint Genome Institute (JGI-PGF)"/>
            <person name="Walter F."/>
            <person name="Albersmeier A."/>
            <person name="Kalinowski J."/>
            <person name="Ruckert C."/>
        </authorList>
    </citation>
    <scope>NUCLEOTIDE SEQUENCE</scope>
    <source>
        <strain evidence="10">JCM 4125</strain>
    </source>
</reference>
<keyword evidence="11" id="KW-1185">Reference proteome</keyword>